<dbReference type="EMBL" id="JAAKZY010000068">
    <property type="protein sequence ID" value="NGO10191.1"/>
    <property type="molecule type" value="Genomic_DNA"/>
</dbReference>
<gene>
    <name evidence="1" type="ORF">G5C60_22020</name>
</gene>
<name>A0A6G4V890_9ACTN</name>
<proteinExistence type="predicted"/>
<dbReference type="Proteomes" id="UP000472335">
    <property type="component" value="Unassembled WGS sequence"/>
</dbReference>
<accession>A0A6G4V890</accession>
<evidence type="ECO:0000313" key="1">
    <source>
        <dbReference type="EMBL" id="NGO10191.1"/>
    </source>
</evidence>
<reference evidence="1 2" key="1">
    <citation type="submission" date="2020-02" db="EMBL/GenBank/DDBJ databases">
        <title>Whole-genome analyses of novel actinobacteria.</title>
        <authorList>
            <person name="Sahin N."/>
            <person name="Gencbay T."/>
        </authorList>
    </citation>
    <scope>NUCLEOTIDE SEQUENCE [LARGE SCALE GENOMIC DNA]</scope>
    <source>
        <strain evidence="1 2">HC44</strain>
    </source>
</reference>
<protein>
    <submittedName>
        <fullName evidence="1">Uncharacterized protein</fullName>
    </submittedName>
</protein>
<evidence type="ECO:0000313" key="2">
    <source>
        <dbReference type="Proteomes" id="UP000472335"/>
    </source>
</evidence>
<organism evidence="1 2">
    <name type="scientific">Streptomyces scabichelini</name>
    <dbReference type="NCBI Taxonomy" id="2711217"/>
    <lineage>
        <taxon>Bacteria</taxon>
        <taxon>Bacillati</taxon>
        <taxon>Actinomycetota</taxon>
        <taxon>Actinomycetes</taxon>
        <taxon>Kitasatosporales</taxon>
        <taxon>Streptomycetaceae</taxon>
        <taxon>Streptomyces</taxon>
    </lineage>
</organism>
<sequence>MVTSRTGLPEPAMDGVVAVPLEPLDERAGVEFVRRWRVTDADGAARALVRICSGLPLALRAAGEWLVKKRPQLSLNDAVLAFGTGG</sequence>
<comment type="caution">
    <text evidence="1">The sequence shown here is derived from an EMBL/GenBank/DDBJ whole genome shotgun (WGS) entry which is preliminary data.</text>
</comment>
<dbReference type="RefSeq" id="WP_165261923.1">
    <property type="nucleotide sequence ID" value="NZ_JAAKZY010000068.1"/>
</dbReference>
<dbReference type="AlphaFoldDB" id="A0A6G4V890"/>
<keyword evidence="2" id="KW-1185">Reference proteome</keyword>